<accession>A0A5B7FTP4</accession>
<dbReference type="EMBL" id="VSRR010008234">
    <property type="protein sequence ID" value="MPC48338.1"/>
    <property type="molecule type" value="Genomic_DNA"/>
</dbReference>
<reference evidence="1 2" key="1">
    <citation type="submission" date="2019-05" db="EMBL/GenBank/DDBJ databases">
        <title>Another draft genome of Portunus trituberculatus and its Hox gene families provides insights of decapod evolution.</title>
        <authorList>
            <person name="Jeong J.-H."/>
            <person name="Song I."/>
            <person name="Kim S."/>
            <person name="Choi T."/>
            <person name="Kim D."/>
            <person name="Ryu S."/>
            <person name="Kim W."/>
        </authorList>
    </citation>
    <scope>NUCLEOTIDE SEQUENCE [LARGE SCALE GENOMIC DNA]</scope>
    <source>
        <tissue evidence="1">Muscle</tissue>
    </source>
</reference>
<sequence length="82" mass="9513">MRGCRLAITLRYLATGNSYKSLQYSFRVAHNTSDTSSRLQTVPNLRCPYMKRQETQAANYCHEPVTPWCRLSVGTRRRITET</sequence>
<keyword evidence="2" id="KW-1185">Reference proteome</keyword>
<evidence type="ECO:0000313" key="1">
    <source>
        <dbReference type="EMBL" id="MPC48338.1"/>
    </source>
</evidence>
<name>A0A5B7FTP4_PORTR</name>
<dbReference type="Proteomes" id="UP000324222">
    <property type="component" value="Unassembled WGS sequence"/>
</dbReference>
<comment type="caution">
    <text evidence="1">The sequence shown here is derived from an EMBL/GenBank/DDBJ whole genome shotgun (WGS) entry which is preliminary data.</text>
</comment>
<dbReference type="AlphaFoldDB" id="A0A5B7FTP4"/>
<evidence type="ECO:0000313" key="2">
    <source>
        <dbReference type="Proteomes" id="UP000324222"/>
    </source>
</evidence>
<protein>
    <submittedName>
        <fullName evidence="1">Uncharacterized protein</fullName>
    </submittedName>
</protein>
<proteinExistence type="predicted"/>
<organism evidence="1 2">
    <name type="scientific">Portunus trituberculatus</name>
    <name type="common">Swimming crab</name>
    <name type="synonym">Neptunus trituberculatus</name>
    <dbReference type="NCBI Taxonomy" id="210409"/>
    <lineage>
        <taxon>Eukaryota</taxon>
        <taxon>Metazoa</taxon>
        <taxon>Ecdysozoa</taxon>
        <taxon>Arthropoda</taxon>
        <taxon>Crustacea</taxon>
        <taxon>Multicrustacea</taxon>
        <taxon>Malacostraca</taxon>
        <taxon>Eumalacostraca</taxon>
        <taxon>Eucarida</taxon>
        <taxon>Decapoda</taxon>
        <taxon>Pleocyemata</taxon>
        <taxon>Brachyura</taxon>
        <taxon>Eubrachyura</taxon>
        <taxon>Portunoidea</taxon>
        <taxon>Portunidae</taxon>
        <taxon>Portuninae</taxon>
        <taxon>Portunus</taxon>
    </lineage>
</organism>
<gene>
    <name evidence="1" type="ORF">E2C01_042107</name>
</gene>